<evidence type="ECO:0000313" key="4">
    <source>
        <dbReference type="Proteomes" id="UP000001307"/>
    </source>
</evidence>
<name>E4X9L0_OIKDI</name>
<dbReference type="Proteomes" id="UP000011014">
    <property type="component" value="Unassembled WGS sequence"/>
</dbReference>
<keyword evidence="4" id="KW-1185">Reference proteome</keyword>
<feature type="compositionally biased region" description="Polar residues" evidence="1">
    <location>
        <begin position="91"/>
        <end position="107"/>
    </location>
</feature>
<dbReference type="AlphaFoldDB" id="E4X9L0"/>
<organism evidence="2">
    <name type="scientific">Oikopleura dioica</name>
    <name type="common">Tunicate</name>
    <dbReference type="NCBI Taxonomy" id="34765"/>
    <lineage>
        <taxon>Eukaryota</taxon>
        <taxon>Metazoa</taxon>
        <taxon>Chordata</taxon>
        <taxon>Tunicata</taxon>
        <taxon>Appendicularia</taxon>
        <taxon>Copelata</taxon>
        <taxon>Oikopleuridae</taxon>
        <taxon>Oikopleura</taxon>
    </lineage>
</organism>
<proteinExistence type="predicted"/>
<reference evidence="2" key="1">
    <citation type="journal article" date="2010" name="Science">
        <title>Plasticity of animal genome architecture unmasked by rapid evolution of a pelagic tunicate.</title>
        <authorList>
            <person name="Denoeud F."/>
            <person name="Henriet S."/>
            <person name="Mungpakdee S."/>
            <person name="Aury J.M."/>
            <person name="Da Silva C."/>
            <person name="Brinkmann H."/>
            <person name="Mikhaleva J."/>
            <person name="Olsen L.C."/>
            <person name="Jubin C."/>
            <person name="Canestro C."/>
            <person name="Bouquet J.M."/>
            <person name="Danks G."/>
            <person name="Poulain J."/>
            <person name="Campsteijn C."/>
            <person name="Adamski M."/>
            <person name="Cross I."/>
            <person name="Yadetie F."/>
            <person name="Muffato M."/>
            <person name="Louis A."/>
            <person name="Butcher S."/>
            <person name="Tsagkogeorga G."/>
            <person name="Konrad A."/>
            <person name="Singh S."/>
            <person name="Jensen M.F."/>
            <person name="Cong E.H."/>
            <person name="Eikeseth-Otteraa H."/>
            <person name="Noel B."/>
            <person name="Anthouard V."/>
            <person name="Porcel B.M."/>
            <person name="Kachouri-Lafond R."/>
            <person name="Nishino A."/>
            <person name="Ugolini M."/>
            <person name="Chourrout P."/>
            <person name="Nishida H."/>
            <person name="Aasland R."/>
            <person name="Huzurbazar S."/>
            <person name="Westhof E."/>
            <person name="Delsuc F."/>
            <person name="Lehrach H."/>
            <person name="Reinhardt R."/>
            <person name="Weissenbach J."/>
            <person name="Roy S.W."/>
            <person name="Artiguenave F."/>
            <person name="Postlethwait J.H."/>
            <person name="Manak J.R."/>
            <person name="Thompson E.M."/>
            <person name="Jaillon O."/>
            <person name="Du Pasquier L."/>
            <person name="Boudinot P."/>
            <person name="Liberles D.A."/>
            <person name="Volff J.N."/>
            <person name="Philippe H."/>
            <person name="Lenhard B."/>
            <person name="Roest Crollius H."/>
            <person name="Wincker P."/>
            <person name="Chourrout D."/>
        </authorList>
    </citation>
    <scope>NUCLEOTIDE SEQUENCE [LARGE SCALE GENOMIC DNA]</scope>
</reference>
<evidence type="ECO:0000313" key="2">
    <source>
        <dbReference type="EMBL" id="CBY19139.1"/>
    </source>
</evidence>
<evidence type="ECO:0000256" key="1">
    <source>
        <dbReference type="SAM" id="MobiDB-lite"/>
    </source>
</evidence>
<dbReference type="Proteomes" id="UP000001307">
    <property type="component" value="Unassembled WGS sequence"/>
</dbReference>
<accession>E4X9L0</accession>
<feature type="region of interest" description="Disordered" evidence="1">
    <location>
        <begin position="88"/>
        <end position="118"/>
    </location>
</feature>
<feature type="region of interest" description="Disordered" evidence="1">
    <location>
        <begin position="1"/>
        <end position="22"/>
    </location>
</feature>
<gene>
    <name evidence="2" type="ORF">GSOID_T00004562001</name>
    <name evidence="3" type="ORF">GSOID_T00031678001</name>
</gene>
<dbReference type="EMBL" id="FN655150">
    <property type="protein sequence ID" value="CBY38168.1"/>
    <property type="molecule type" value="Genomic_DNA"/>
</dbReference>
<dbReference type="OrthoDB" id="10373660at2759"/>
<dbReference type="InParanoid" id="E4X9L0"/>
<evidence type="ECO:0000313" key="3">
    <source>
        <dbReference type="EMBL" id="CBY38168.1"/>
    </source>
</evidence>
<sequence>MNEEKSSPRTESSPESPVPPQLQKIKIESLANENYKADLDDNIGIMKKLSKEKNILNGADQGESRPMSPLLLDDETEVIEVKAKTILKGARSTSSLHSNSSAKQSPRPSDLAKLSITE</sequence>
<protein>
    <submittedName>
        <fullName evidence="2">Uncharacterized protein</fullName>
    </submittedName>
</protein>
<dbReference type="EMBL" id="FN653030">
    <property type="protein sequence ID" value="CBY19139.1"/>
    <property type="molecule type" value="Genomic_DNA"/>
</dbReference>